<proteinExistence type="predicted"/>
<evidence type="ECO:0008006" key="4">
    <source>
        <dbReference type="Google" id="ProtNLM"/>
    </source>
</evidence>
<organism evidence="2 3">
    <name type="scientific">Alteraurantiacibacter buctensis</name>
    <dbReference type="NCBI Taxonomy" id="1503981"/>
    <lineage>
        <taxon>Bacteria</taxon>
        <taxon>Pseudomonadati</taxon>
        <taxon>Pseudomonadota</taxon>
        <taxon>Alphaproteobacteria</taxon>
        <taxon>Sphingomonadales</taxon>
        <taxon>Erythrobacteraceae</taxon>
        <taxon>Alteraurantiacibacter</taxon>
    </lineage>
</organism>
<accession>A0A844YY76</accession>
<evidence type="ECO:0000256" key="1">
    <source>
        <dbReference type="SAM" id="Phobius"/>
    </source>
</evidence>
<dbReference type="Proteomes" id="UP000466966">
    <property type="component" value="Unassembled WGS sequence"/>
</dbReference>
<name>A0A844YY76_9SPHN</name>
<dbReference type="AlphaFoldDB" id="A0A844YY76"/>
<dbReference type="OrthoDB" id="9831697at2"/>
<dbReference type="RefSeq" id="WP_160771894.1">
    <property type="nucleotide sequence ID" value="NZ_WTYV01000003.1"/>
</dbReference>
<reference evidence="2 3" key="1">
    <citation type="submission" date="2019-12" db="EMBL/GenBank/DDBJ databases">
        <title>Genomic-based taxomic classification of the family Erythrobacteraceae.</title>
        <authorList>
            <person name="Xu L."/>
        </authorList>
    </citation>
    <scope>NUCLEOTIDE SEQUENCE [LARGE SCALE GENOMIC DNA]</scope>
    <source>
        <strain evidence="2 3">M0322</strain>
    </source>
</reference>
<evidence type="ECO:0000313" key="3">
    <source>
        <dbReference type="Proteomes" id="UP000466966"/>
    </source>
</evidence>
<feature type="transmembrane region" description="Helical" evidence="1">
    <location>
        <begin position="152"/>
        <end position="173"/>
    </location>
</feature>
<protein>
    <recommendedName>
        <fullName evidence="4">DUF3592 domain-containing protein</fullName>
    </recommendedName>
</protein>
<sequence>MGKRGKPGELALVCGVGLFFVGPVVLAILSEQDGHLDELQRQGVVAEAVVTGHQQEVENYTQRGKPRMRTNYYLSLSYDLNAGTPYAEWQALRELAPSAYPAMATTRIDVGETRQEEHPVASRVPVVFVPGQGDGPMLAGDLQQRTSWTYHLWHYLAAAACMVLGMALTISGWRKWRQSG</sequence>
<keyword evidence="1" id="KW-0812">Transmembrane</keyword>
<gene>
    <name evidence="2" type="ORF">GRI99_10005</name>
</gene>
<comment type="caution">
    <text evidence="2">The sequence shown here is derived from an EMBL/GenBank/DDBJ whole genome shotgun (WGS) entry which is preliminary data.</text>
</comment>
<keyword evidence="1" id="KW-0472">Membrane</keyword>
<keyword evidence="1" id="KW-1133">Transmembrane helix</keyword>
<evidence type="ECO:0000313" key="2">
    <source>
        <dbReference type="EMBL" id="MXO71968.1"/>
    </source>
</evidence>
<dbReference type="EMBL" id="WTYV01000003">
    <property type="protein sequence ID" value="MXO71968.1"/>
    <property type="molecule type" value="Genomic_DNA"/>
</dbReference>
<keyword evidence="3" id="KW-1185">Reference proteome</keyword>